<dbReference type="Proteomes" id="UP000024547">
    <property type="component" value="Unassembled WGS sequence"/>
</dbReference>
<dbReference type="Pfam" id="PF20398">
    <property type="entry name" value="DUF6691"/>
    <property type="match status" value="1"/>
</dbReference>
<dbReference type="PATRIC" id="fig|1280948.3.peg.2013"/>
<evidence type="ECO:0008006" key="4">
    <source>
        <dbReference type="Google" id="ProtNLM"/>
    </source>
</evidence>
<keyword evidence="1" id="KW-0472">Membrane</keyword>
<dbReference type="InterPro" id="IPR046513">
    <property type="entry name" value="DUF6691"/>
</dbReference>
<name>A0A059E009_9PROT</name>
<sequence length="116" mass="12647">MGRNIAALLAGLVFGLGLTISEMVNPAKVLAFLDLFGNWDPSLAFVMGGALIVTAIGYRLAWTRPKPVFAERFQVPGNRQVDTKLALGAILFGIGWGGLSKEPALRRRILELRLRK</sequence>
<protein>
    <recommendedName>
        <fullName evidence="4">YeeE/YedE family protein</fullName>
    </recommendedName>
</protein>
<comment type="caution">
    <text evidence="2">The sequence shown here is derived from an EMBL/GenBank/DDBJ whole genome shotgun (WGS) entry which is preliminary data.</text>
</comment>
<dbReference type="STRING" id="1280948.HY36_17445"/>
<gene>
    <name evidence="2" type="ORF">HY36_17445</name>
</gene>
<keyword evidence="1" id="KW-1133">Transmembrane helix</keyword>
<dbReference type="EMBL" id="AWFH01000020">
    <property type="protein sequence ID" value="KCZ60705.1"/>
    <property type="molecule type" value="Genomic_DNA"/>
</dbReference>
<evidence type="ECO:0000313" key="3">
    <source>
        <dbReference type="Proteomes" id="UP000024547"/>
    </source>
</evidence>
<feature type="transmembrane region" description="Helical" evidence="1">
    <location>
        <begin position="42"/>
        <end position="61"/>
    </location>
</feature>
<evidence type="ECO:0000256" key="1">
    <source>
        <dbReference type="SAM" id="Phobius"/>
    </source>
</evidence>
<dbReference type="RefSeq" id="WP_081806138.1">
    <property type="nucleotide sequence ID" value="NZ_AWFH01000020.1"/>
</dbReference>
<keyword evidence="1" id="KW-0812">Transmembrane</keyword>
<dbReference type="OrthoDB" id="9790409at2"/>
<keyword evidence="3" id="KW-1185">Reference proteome</keyword>
<dbReference type="AlphaFoldDB" id="A0A059E009"/>
<dbReference type="eggNOG" id="COG2391">
    <property type="taxonomic scope" value="Bacteria"/>
</dbReference>
<proteinExistence type="predicted"/>
<accession>A0A059E009</accession>
<evidence type="ECO:0000313" key="2">
    <source>
        <dbReference type="EMBL" id="KCZ60705.1"/>
    </source>
</evidence>
<reference evidence="2 3" key="1">
    <citation type="journal article" date="2014" name="Antonie Van Leeuwenhoek">
        <title>Hyphomonas beringensis sp. nov. and Hyphomonas chukchiensis sp. nov., isolated from surface seawater of the Bering Sea and Chukchi Sea.</title>
        <authorList>
            <person name="Li C."/>
            <person name="Lai Q."/>
            <person name="Li G."/>
            <person name="Dong C."/>
            <person name="Wang J."/>
            <person name="Liao Y."/>
            <person name="Shao Z."/>
        </authorList>
    </citation>
    <scope>NUCLEOTIDE SEQUENCE [LARGE SCALE GENOMIC DNA]</scope>
    <source>
        <strain evidence="2 3">22II1-22F38</strain>
    </source>
</reference>
<organism evidence="2 3">
    <name type="scientific">Hyphomonas atlantica</name>
    <dbReference type="NCBI Taxonomy" id="1280948"/>
    <lineage>
        <taxon>Bacteria</taxon>
        <taxon>Pseudomonadati</taxon>
        <taxon>Pseudomonadota</taxon>
        <taxon>Alphaproteobacteria</taxon>
        <taxon>Hyphomonadales</taxon>
        <taxon>Hyphomonadaceae</taxon>
        <taxon>Hyphomonas</taxon>
    </lineage>
</organism>